<dbReference type="Proteomes" id="UP000595897">
    <property type="component" value="Chromosome"/>
</dbReference>
<protein>
    <recommendedName>
        <fullName evidence="4">Flavin reductase like domain-containing protein</fullName>
    </recommendedName>
</protein>
<dbReference type="AlphaFoldDB" id="A0A7R7EID1"/>
<reference evidence="5 6" key="1">
    <citation type="submission" date="2020-11" db="EMBL/GenBank/DDBJ databases">
        <title>Draft genome sequencing of a Lachnospiraceae strain isolated from anoxic soil subjected to BSD treatment.</title>
        <authorList>
            <person name="Uek A."/>
            <person name="Tonouchi A."/>
        </authorList>
    </citation>
    <scope>NUCLEOTIDE SEQUENCE [LARGE SCALE GENOMIC DNA]</scope>
    <source>
        <strain evidence="5 6">TB5</strain>
    </source>
</reference>
<comment type="similarity">
    <text evidence="3">Belongs to the flavoredoxin family.</text>
</comment>
<keyword evidence="6" id="KW-1185">Reference proteome</keyword>
<evidence type="ECO:0000256" key="1">
    <source>
        <dbReference type="ARBA" id="ARBA00001917"/>
    </source>
</evidence>
<dbReference type="PANTHER" id="PTHR43567">
    <property type="entry name" value="FLAVOREDOXIN-RELATED-RELATED"/>
    <property type="match status" value="1"/>
</dbReference>
<dbReference type="SUPFAM" id="SSF50475">
    <property type="entry name" value="FMN-binding split barrel"/>
    <property type="match status" value="1"/>
</dbReference>
<dbReference type="PANTHER" id="PTHR43567:SF1">
    <property type="entry name" value="FLAVOREDOXIN"/>
    <property type="match status" value="1"/>
</dbReference>
<gene>
    <name evidence="5" type="ORF">bsdtb5_05310</name>
</gene>
<name>A0A7R7EID1_9FIRM</name>
<feature type="domain" description="Flavin reductase like" evidence="4">
    <location>
        <begin position="9"/>
        <end position="150"/>
    </location>
</feature>
<dbReference type="EMBL" id="AP024169">
    <property type="protein sequence ID" value="BCN29236.1"/>
    <property type="molecule type" value="Genomic_DNA"/>
</dbReference>
<dbReference type="Gene3D" id="2.30.110.10">
    <property type="entry name" value="Electron Transport, Fmn-binding Protein, Chain A"/>
    <property type="match status" value="1"/>
</dbReference>
<comment type="cofactor">
    <cofactor evidence="1">
        <name>FMN</name>
        <dbReference type="ChEBI" id="CHEBI:58210"/>
    </cofactor>
</comment>
<dbReference type="GO" id="GO:0016646">
    <property type="term" value="F:oxidoreductase activity, acting on the CH-NH group of donors, NAD or NADP as acceptor"/>
    <property type="evidence" value="ECO:0007669"/>
    <property type="project" value="UniProtKB-ARBA"/>
</dbReference>
<dbReference type="SMART" id="SM00903">
    <property type="entry name" value="Flavin_Reduct"/>
    <property type="match status" value="1"/>
</dbReference>
<evidence type="ECO:0000313" key="6">
    <source>
        <dbReference type="Proteomes" id="UP000595897"/>
    </source>
</evidence>
<proteinExistence type="inferred from homology"/>
<keyword evidence="2" id="KW-0285">Flavoprotein</keyword>
<dbReference type="Pfam" id="PF01613">
    <property type="entry name" value="Flavin_Reduct"/>
    <property type="match status" value="1"/>
</dbReference>
<dbReference type="RefSeq" id="WP_271714521.1">
    <property type="nucleotide sequence ID" value="NZ_AP024169.1"/>
</dbReference>
<evidence type="ECO:0000256" key="3">
    <source>
        <dbReference type="ARBA" id="ARBA00038054"/>
    </source>
</evidence>
<organism evidence="5 6">
    <name type="scientific">Anaeromicropila herbilytica</name>
    <dbReference type="NCBI Taxonomy" id="2785025"/>
    <lineage>
        <taxon>Bacteria</taxon>
        <taxon>Bacillati</taxon>
        <taxon>Bacillota</taxon>
        <taxon>Clostridia</taxon>
        <taxon>Lachnospirales</taxon>
        <taxon>Lachnospiraceae</taxon>
        <taxon>Anaeromicropila</taxon>
    </lineage>
</organism>
<dbReference type="GO" id="GO:0010181">
    <property type="term" value="F:FMN binding"/>
    <property type="evidence" value="ECO:0007669"/>
    <property type="project" value="InterPro"/>
</dbReference>
<dbReference type="InterPro" id="IPR002563">
    <property type="entry name" value="Flavin_Rdtase-like_dom"/>
</dbReference>
<evidence type="ECO:0000259" key="4">
    <source>
        <dbReference type="SMART" id="SM00903"/>
    </source>
</evidence>
<evidence type="ECO:0000313" key="5">
    <source>
        <dbReference type="EMBL" id="BCN29236.1"/>
    </source>
</evidence>
<evidence type="ECO:0000256" key="2">
    <source>
        <dbReference type="ARBA" id="ARBA00022630"/>
    </source>
</evidence>
<dbReference type="KEGG" id="ahb:bsdtb5_05310"/>
<sequence length="181" mass="19936">MKKDLGSTLGLYPTPVIVIGAMVNGKPTWTLVAHTGIVSHDSFLVSLAKPHYINQGVKESKVLSVNVIDEALIKKADYCGCNSGSKVDKSEVFEYEVGETGAPMMKDAKVVMECTVADIYEVGVFENFVLKIAHTFVEDTIVNENGKIDYTKFKPVLFEMPNYNYLRTGDVIAKCMTLGKE</sequence>
<accession>A0A7R7EID1</accession>
<dbReference type="InterPro" id="IPR052174">
    <property type="entry name" value="Flavoredoxin"/>
</dbReference>
<dbReference type="InterPro" id="IPR012349">
    <property type="entry name" value="Split_barrel_FMN-bd"/>
</dbReference>